<evidence type="ECO:0000256" key="2">
    <source>
        <dbReference type="ARBA" id="ARBA00007645"/>
    </source>
</evidence>
<evidence type="ECO:0000313" key="8">
    <source>
        <dbReference type="EMBL" id="KAL1502601.1"/>
    </source>
</evidence>
<organism evidence="8 9">
    <name type="scientific">Hypothenemus hampei</name>
    <name type="common">Coffee berry borer</name>
    <dbReference type="NCBI Taxonomy" id="57062"/>
    <lineage>
        <taxon>Eukaryota</taxon>
        <taxon>Metazoa</taxon>
        <taxon>Ecdysozoa</taxon>
        <taxon>Arthropoda</taxon>
        <taxon>Hexapoda</taxon>
        <taxon>Insecta</taxon>
        <taxon>Pterygota</taxon>
        <taxon>Neoptera</taxon>
        <taxon>Endopterygota</taxon>
        <taxon>Coleoptera</taxon>
        <taxon>Polyphaga</taxon>
        <taxon>Cucujiformia</taxon>
        <taxon>Curculionidae</taxon>
        <taxon>Scolytinae</taxon>
        <taxon>Hypothenemus</taxon>
    </lineage>
</organism>
<comment type="subcellular location">
    <subcellularLocation>
        <location evidence="1">Mitochondrion</location>
    </subcellularLocation>
</comment>
<keyword evidence="3" id="KW-0809">Transit peptide</keyword>
<evidence type="ECO:0000256" key="6">
    <source>
        <dbReference type="ARBA" id="ARBA00023274"/>
    </source>
</evidence>
<evidence type="ECO:0000256" key="4">
    <source>
        <dbReference type="ARBA" id="ARBA00022980"/>
    </source>
</evidence>
<comment type="caution">
    <text evidence="8">The sequence shown here is derived from an EMBL/GenBank/DDBJ whole genome shotgun (WGS) entry which is preliminary data.</text>
</comment>
<proteinExistence type="inferred from homology"/>
<dbReference type="GO" id="GO:0005840">
    <property type="term" value="C:ribosome"/>
    <property type="evidence" value="ECO:0007669"/>
    <property type="project" value="UniProtKB-KW"/>
</dbReference>
<dbReference type="AlphaFoldDB" id="A0ABD1EVZ6"/>
<comment type="similarity">
    <text evidence="2 7">Belongs to the bacterial ribosomal protein bL36 family.</text>
</comment>
<dbReference type="Proteomes" id="UP001566132">
    <property type="component" value="Unassembled WGS sequence"/>
</dbReference>
<reference evidence="8 9" key="1">
    <citation type="submission" date="2024-05" db="EMBL/GenBank/DDBJ databases">
        <title>Genetic variation in Jamaican populations of the coffee berry borer (Hypothenemus hampei).</title>
        <authorList>
            <person name="Errbii M."/>
            <person name="Myrie A."/>
        </authorList>
    </citation>
    <scope>NUCLEOTIDE SEQUENCE [LARGE SCALE GENOMIC DNA]</scope>
    <source>
        <strain evidence="8">JA-Hopewell-2020-01-JO</strain>
        <tissue evidence="8">Whole body</tissue>
    </source>
</reference>
<evidence type="ECO:0000256" key="3">
    <source>
        <dbReference type="ARBA" id="ARBA00022946"/>
    </source>
</evidence>
<evidence type="ECO:0000256" key="7">
    <source>
        <dbReference type="RuleBase" id="RU000570"/>
    </source>
</evidence>
<dbReference type="Pfam" id="PF00444">
    <property type="entry name" value="Ribosomal_L36"/>
    <property type="match status" value="1"/>
</dbReference>
<evidence type="ECO:0000256" key="1">
    <source>
        <dbReference type="ARBA" id="ARBA00004173"/>
    </source>
</evidence>
<protein>
    <recommendedName>
        <fullName evidence="7">Ribosomal protein</fullName>
    </recommendedName>
</protein>
<evidence type="ECO:0000256" key="5">
    <source>
        <dbReference type="ARBA" id="ARBA00023128"/>
    </source>
</evidence>
<keyword evidence="4 7" id="KW-0689">Ribosomal protein</keyword>
<dbReference type="EMBL" id="JBDJPC010000005">
    <property type="protein sequence ID" value="KAL1502601.1"/>
    <property type="molecule type" value="Genomic_DNA"/>
</dbReference>
<dbReference type="SUPFAM" id="SSF57840">
    <property type="entry name" value="Ribosomal protein L36"/>
    <property type="match status" value="1"/>
</dbReference>
<dbReference type="InterPro" id="IPR035977">
    <property type="entry name" value="Ribosomal_bL36_sp"/>
</dbReference>
<dbReference type="GO" id="GO:1990904">
    <property type="term" value="C:ribonucleoprotein complex"/>
    <property type="evidence" value="ECO:0007669"/>
    <property type="project" value="UniProtKB-KW"/>
</dbReference>
<sequence>MFALVRRSLLNSSKPLHPLYKNVIANVHSVFANGVKRTITDPFLSSTVPTLIPSCGMKVVGKPRKRCEDCYFVRRQNRLHVMCKTHGRHKQMSMVKDPRNTWILTHATMSKKRPW</sequence>
<dbReference type="PANTHER" id="PTHR46909">
    <property type="entry name" value="39S RIBOSOMAL PROTEIN L36, MITOCHONDRIAL"/>
    <property type="match status" value="1"/>
</dbReference>
<evidence type="ECO:0000313" key="9">
    <source>
        <dbReference type="Proteomes" id="UP001566132"/>
    </source>
</evidence>
<dbReference type="GO" id="GO:0005739">
    <property type="term" value="C:mitochondrion"/>
    <property type="evidence" value="ECO:0007669"/>
    <property type="project" value="UniProtKB-SubCell"/>
</dbReference>
<name>A0ABD1EVZ6_HYPHA</name>
<accession>A0ABD1EVZ6</accession>
<dbReference type="InterPro" id="IPR052143">
    <property type="entry name" value="Mitoribosomal_bL36m"/>
</dbReference>
<keyword evidence="5" id="KW-0496">Mitochondrion</keyword>
<dbReference type="NCBIfam" id="TIGR01022">
    <property type="entry name" value="rpmJ_bact"/>
    <property type="match status" value="1"/>
</dbReference>
<keyword evidence="9" id="KW-1185">Reference proteome</keyword>
<keyword evidence="6 7" id="KW-0687">Ribonucleoprotein</keyword>
<dbReference type="PANTHER" id="PTHR46909:SF1">
    <property type="entry name" value="LARGE RIBOSOMAL SUBUNIT PROTEIN BL36M"/>
    <property type="match status" value="1"/>
</dbReference>
<gene>
    <name evidence="8" type="ORF">ABEB36_007722</name>
</gene>
<dbReference type="InterPro" id="IPR000473">
    <property type="entry name" value="Ribosomal_bL36"/>
</dbReference>